<feature type="domain" description="DUF2268" evidence="1">
    <location>
        <begin position="64"/>
        <end position="252"/>
    </location>
</feature>
<comment type="caution">
    <text evidence="2">The sequence shown here is derived from an EMBL/GenBank/DDBJ whole genome shotgun (WGS) entry which is preliminary data.</text>
</comment>
<proteinExistence type="predicted"/>
<dbReference type="Pfam" id="PF10026">
    <property type="entry name" value="DUF2268"/>
    <property type="match status" value="1"/>
</dbReference>
<dbReference type="Proteomes" id="UP000027936">
    <property type="component" value="Unassembled WGS sequence"/>
</dbReference>
<protein>
    <submittedName>
        <fullName evidence="2">Putative Zn-dependent protease</fullName>
    </submittedName>
</protein>
<sequence>MSVIGTDQWLLDSYHNPIDICENLKSYFPKVPAAEIYEYLKIHGMYRPLRQGVERVRALQKNKVWEIVKKDYLALQKSWGGPDIPIFIFPSDVTNRKIQRDFNGKSGLAFKDKLFLFLTDQNTEKEIRAVLTHEYNHVCRLAKFRKSEDQYVLLDTIILEGLAENAVRERLGTSYLANWTSYYTDEELEKMWMVLLRPNKNIKKTDRKHMELLYGLRRTYPKMLGYCIGYYLVKKYMEEKKLSSKELLTEPTHIIAGIE</sequence>
<dbReference type="GO" id="GO:0008233">
    <property type="term" value="F:peptidase activity"/>
    <property type="evidence" value="ECO:0007669"/>
    <property type="project" value="UniProtKB-KW"/>
</dbReference>
<evidence type="ECO:0000313" key="3">
    <source>
        <dbReference type="Proteomes" id="UP000027936"/>
    </source>
</evidence>
<dbReference type="AlphaFoldDB" id="A0A072NSJ9"/>
<keyword evidence="2" id="KW-0378">Hydrolase</keyword>
<dbReference type="GO" id="GO:0006508">
    <property type="term" value="P:proteolysis"/>
    <property type="evidence" value="ECO:0007669"/>
    <property type="project" value="UniProtKB-KW"/>
</dbReference>
<keyword evidence="2" id="KW-0645">Protease</keyword>
<dbReference type="RefSeq" id="WP_035192544.1">
    <property type="nucleotide sequence ID" value="NZ_JJRY01000001.1"/>
</dbReference>
<evidence type="ECO:0000259" key="1">
    <source>
        <dbReference type="Pfam" id="PF10026"/>
    </source>
</evidence>
<dbReference type="OrthoDB" id="2449457at2"/>
<dbReference type="PATRIC" id="fig|1348973.3.peg.201"/>
<evidence type="ECO:0000313" key="2">
    <source>
        <dbReference type="EMBL" id="KEF40192.1"/>
    </source>
</evidence>
<dbReference type="EMBL" id="JJRY01000001">
    <property type="protein sequence ID" value="KEF40192.1"/>
    <property type="molecule type" value="Genomic_DNA"/>
</dbReference>
<name>A0A072NSJ9_SCHAZ</name>
<gene>
    <name evidence="2" type="ORF">M670_00211</name>
</gene>
<dbReference type="InterPro" id="IPR018728">
    <property type="entry name" value="DUF2268"/>
</dbReference>
<reference evidence="2 3" key="1">
    <citation type="submission" date="2014-04" db="EMBL/GenBank/DDBJ databases">
        <title>Draft genome sequence of Bacillus azotoformans MEV2011, a (co-) denitrifying strain unable to grow in the presence of oxygen.</title>
        <authorList>
            <person name="Nielsen M."/>
            <person name="Schreiber L."/>
            <person name="Finster K."/>
            <person name="Schramm A."/>
        </authorList>
    </citation>
    <scope>NUCLEOTIDE SEQUENCE [LARGE SCALE GENOMIC DNA]</scope>
    <source>
        <strain evidence="2 3">MEV2011</strain>
    </source>
</reference>
<organism evidence="2 3">
    <name type="scientific">Schinkia azotoformans MEV2011</name>
    <dbReference type="NCBI Taxonomy" id="1348973"/>
    <lineage>
        <taxon>Bacteria</taxon>
        <taxon>Bacillati</taxon>
        <taxon>Bacillota</taxon>
        <taxon>Bacilli</taxon>
        <taxon>Bacillales</taxon>
        <taxon>Bacillaceae</taxon>
        <taxon>Calidifontibacillus/Schinkia group</taxon>
        <taxon>Schinkia</taxon>
    </lineage>
</organism>
<accession>A0A072NSJ9</accession>